<evidence type="ECO:0000256" key="3">
    <source>
        <dbReference type="ARBA" id="ARBA00022448"/>
    </source>
</evidence>
<evidence type="ECO:0000313" key="6">
    <source>
        <dbReference type="Proteomes" id="UP000192343"/>
    </source>
</evidence>
<evidence type="ECO:0008006" key="7">
    <source>
        <dbReference type="Google" id="ProtNLM"/>
    </source>
</evidence>
<dbReference type="GO" id="GO:0055085">
    <property type="term" value="P:transmembrane transport"/>
    <property type="evidence" value="ECO:0007669"/>
    <property type="project" value="InterPro"/>
</dbReference>
<dbReference type="PIRSF" id="PIRSF006470">
    <property type="entry name" value="DctB"/>
    <property type="match status" value="1"/>
</dbReference>
<dbReference type="Gene3D" id="3.40.190.170">
    <property type="entry name" value="Bacterial extracellular solute-binding protein, family 7"/>
    <property type="match status" value="1"/>
</dbReference>
<evidence type="ECO:0000256" key="2">
    <source>
        <dbReference type="ARBA" id="ARBA00009023"/>
    </source>
</evidence>
<dbReference type="InterPro" id="IPR038404">
    <property type="entry name" value="TRAP_DctP_sf"/>
</dbReference>
<dbReference type="AlphaFoldDB" id="A0A1Y1RUD0"/>
<dbReference type="NCBIfam" id="TIGR00787">
    <property type="entry name" value="dctP"/>
    <property type="match status" value="1"/>
</dbReference>
<evidence type="ECO:0000313" key="5">
    <source>
        <dbReference type="EMBL" id="ORC30268.1"/>
    </source>
</evidence>
<dbReference type="PANTHER" id="PTHR33376:SF4">
    <property type="entry name" value="SIALIC ACID-BINDING PERIPLASMIC PROTEIN SIAP"/>
    <property type="match status" value="1"/>
</dbReference>
<keyword evidence="4" id="KW-0732">Signal</keyword>
<evidence type="ECO:0000256" key="1">
    <source>
        <dbReference type="ARBA" id="ARBA00004196"/>
    </source>
</evidence>
<dbReference type="CDD" id="cd13603">
    <property type="entry name" value="PBP2_TRAP_Siap_TeaA_like"/>
    <property type="match status" value="1"/>
</dbReference>
<dbReference type="Proteomes" id="UP000192343">
    <property type="component" value="Unassembled WGS sequence"/>
</dbReference>
<proteinExistence type="inferred from homology"/>
<dbReference type="InterPro" id="IPR018389">
    <property type="entry name" value="DctP_fam"/>
</dbReference>
<protein>
    <recommendedName>
        <fullName evidence="7">C4-dicarboxylate ABC transporter substrate-binding protein</fullName>
    </recommendedName>
</protein>
<dbReference type="InterPro" id="IPR004682">
    <property type="entry name" value="TRAP_DctP"/>
</dbReference>
<keyword evidence="3" id="KW-0813">Transport</keyword>
<keyword evidence="6" id="KW-1185">Reference proteome</keyword>
<dbReference type="PANTHER" id="PTHR33376">
    <property type="match status" value="1"/>
</dbReference>
<reference evidence="5 6" key="1">
    <citation type="submission" date="2017-03" db="EMBL/GenBank/DDBJ databases">
        <title>Draft Genome sequence of Marispirochaeta sp. strain JC444.</title>
        <authorList>
            <person name="Shivani Y."/>
            <person name="Subhash Y."/>
            <person name="Sasikala C."/>
            <person name="Ramana C."/>
        </authorList>
    </citation>
    <scope>NUCLEOTIDE SEQUENCE [LARGE SCALE GENOMIC DNA]</scope>
    <source>
        <strain evidence="5 6">JC444</strain>
    </source>
</reference>
<dbReference type="NCBIfam" id="NF037995">
    <property type="entry name" value="TRAP_S1"/>
    <property type="match status" value="1"/>
</dbReference>
<dbReference type="Pfam" id="PF03480">
    <property type="entry name" value="DctP"/>
    <property type="match status" value="1"/>
</dbReference>
<sequence>MERYLTLIFLITVIIVTPIFAGGGQDNTANEPVELRWAHLGVEGEILTIFADEFAKRVEEQTNGRVKIEVYGNAALGNIEETINSVKNGTIDMAMHDFASLAGFVENLAVFNAPFIYKDAAHSMRVTDPYTSPVMRELNQELIDTAGIRIFANCYRGARQLTANFPVYSPADLSGKKIRGVPLPIWMTMIKGMGAVPTPVQWAELATALATGVVEGQENPLNNIYSGKLYEVQDYIMMTNHMQAIQTCFVNEKSWMKIPQEDREIIEKIAVNLGEESVKWTLDSDDEYKELLEAEGVTFITSENGLQIDKFVTDVLKQVNADYPQWAGLIKEIQAIP</sequence>
<comment type="subcellular location">
    <subcellularLocation>
        <location evidence="1">Cell envelope</location>
    </subcellularLocation>
</comment>
<dbReference type="GO" id="GO:0030288">
    <property type="term" value="C:outer membrane-bounded periplasmic space"/>
    <property type="evidence" value="ECO:0007669"/>
    <property type="project" value="InterPro"/>
</dbReference>
<dbReference type="OrthoDB" id="356895at2"/>
<dbReference type="EMBL" id="MWQY01000034">
    <property type="protein sequence ID" value="ORC30268.1"/>
    <property type="molecule type" value="Genomic_DNA"/>
</dbReference>
<dbReference type="RefSeq" id="WP_083052994.1">
    <property type="nucleotide sequence ID" value="NZ_MWQY01000034.1"/>
</dbReference>
<accession>A0A1Y1RUD0</accession>
<dbReference type="STRING" id="1963862.B4O97_18440"/>
<evidence type="ECO:0000256" key="4">
    <source>
        <dbReference type="ARBA" id="ARBA00022729"/>
    </source>
</evidence>
<comment type="similarity">
    <text evidence="2">Belongs to the bacterial solute-binding protein 7 family.</text>
</comment>
<name>A0A1Y1RUD0_9SPIO</name>
<gene>
    <name evidence="5" type="ORF">B4O97_18440</name>
</gene>
<comment type="caution">
    <text evidence="5">The sequence shown here is derived from an EMBL/GenBank/DDBJ whole genome shotgun (WGS) entry which is preliminary data.</text>
</comment>
<organism evidence="5 6">
    <name type="scientific">Marispirochaeta aestuarii</name>
    <dbReference type="NCBI Taxonomy" id="1963862"/>
    <lineage>
        <taxon>Bacteria</taxon>
        <taxon>Pseudomonadati</taxon>
        <taxon>Spirochaetota</taxon>
        <taxon>Spirochaetia</taxon>
        <taxon>Spirochaetales</taxon>
        <taxon>Spirochaetaceae</taxon>
        <taxon>Marispirochaeta</taxon>
    </lineage>
</organism>